<dbReference type="InterPro" id="IPR029058">
    <property type="entry name" value="AB_hydrolase_fold"/>
</dbReference>
<sequence length="528" mass="59290">MSSVFQHLTYFFKLPFHIQWRTVLVQLPRWVPLSILHLTSPKGPQPFVIALPSRKNHSIPIYVFVPPEPVDLGDKELWGPNGEWKVPVVLDFHGGGFIMGSPLEQAPYASMMSRELGAVVLSVSYRIGPFHQFPAAIHDAEDVLSAILDTEAASEAGKVLRTEINRYNRMTEENRKRRRRNRGQRGRSKTKHHHQSDLESGLSTPNSRATILLDPSRLCISGFSAGGNIALNTTLSVPPCADFETNTLPSQHRNATSDSKTALFSPTLPLNRTQTIMDDPNHSWPTVLPPPQSQPRFLPLLLFYPSLDARLLPHQRPKRPLPNSLHPDSRKQEKPKTPGLFSIMSPTYLPKRLRAHPRASPGLVRPEDVQRNATILLVLPEKDSLAVQSDVWVDKMRRAGWDGPVRFGDGREGDWDGRGYGYGYGPGDRPTDPSQSTDEQKPENGGLEVWHGPKCRHGWTQFPTIALGKHERMERDLVFTRALEFVREKWRKVVAVEELGNTSQELRLLKIPTDVDEGVAESSGSRAS</sequence>
<feature type="compositionally biased region" description="Basic and acidic residues" evidence="1">
    <location>
        <begin position="327"/>
        <end position="336"/>
    </location>
</feature>
<name>A0A6A6JEX2_WESOR</name>
<dbReference type="Gene3D" id="3.40.50.1820">
    <property type="entry name" value="alpha/beta hydrolase"/>
    <property type="match status" value="1"/>
</dbReference>
<protein>
    <submittedName>
        <fullName evidence="3">Alpha/beta-hydrolase</fullName>
    </submittedName>
</protein>
<dbReference type="Pfam" id="PF07859">
    <property type="entry name" value="Abhydrolase_3"/>
    <property type="match status" value="1"/>
</dbReference>
<dbReference type="EMBL" id="ML986508">
    <property type="protein sequence ID" value="KAF2273729.1"/>
    <property type="molecule type" value="Genomic_DNA"/>
</dbReference>
<evidence type="ECO:0000313" key="4">
    <source>
        <dbReference type="Proteomes" id="UP000800097"/>
    </source>
</evidence>
<dbReference type="GO" id="GO:0016787">
    <property type="term" value="F:hydrolase activity"/>
    <property type="evidence" value="ECO:0007669"/>
    <property type="project" value="UniProtKB-KW"/>
</dbReference>
<dbReference type="AlphaFoldDB" id="A0A6A6JEX2"/>
<evidence type="ECO:0000256" key="1">
    <source>
        <dbReference type="SAM" id="MobiDB-lite"/>
    </source>
</evidence>
<accession>A0A6A6JEX2</accession>
<feature type="domain" description="Alpha/beta hydrolase fold-3" evidence="2">
    <location>
        <begin position="89"/>
        <end position="236"/>
    </location>
</feature>
<feature type="region of interest" description="Disordered" evidence="1">
    <location>
        <begin position="313"/>
        <end position="344"/>
    </location>
</feature>
<organism evidence="3 4">
    <name type="scientific">Westerdykella ornata</name>
    <dbReference type="NCBI Taxonomy" id="318751"/>
    <lineage>
        <taxon>Eukaryota</taxon>
        <taxon>Fungi</taxon>
        <taxon>Dikarya</taxon>
        <taxon>Ascomycota</taxon>
        <taxon>Pezizomycotina</taxon>
        <taxon>Dothideomycetes</taxon>
        <taxon>Pleosporomycetidae</taxon>
        <taxon>Pleosporales</taxon>
        <taxon>Sporormiaceae</taxon>
        <taxon>Westerdykella</taxon>
    </lineage>
</organism>
<feature type="compositionally biased region" description="Basic and acidic residues" evidence="1">
    <location>
        <begin position="408"/>
        <end position="417"/>
    </location>
</feature>
<feature type="region of interest" description="Disordered" evidence="1">
    <location>
        <begin position="407"/>
        <end position="452"/>
    </location>
</feature>
<proteinExistence type="predicted"/>
<gene>
    <name evidence="3" type="ORF">EI97DRAFT_435897</name>
</gene>
<dbReference type="OrthoDB" id="408631at2759"/>
<dbReference type="GeneID" id="54552147"/>
<dbReference type="InterPro" id="IPR050466">
    <property type="entry name" value="Carboxylest/Gibb_receptor"/>
</dbReference>
<dbReference type="PANTHER" id="PTHR23024">
    <property type="entry name" value="ARYLACETAMIDE DEACETYLASE"/>
    <property type="match status" value="1"/>
</dbReference>
<evidence type="ECO:0000259" key="2">
    <source>
        <dbReference type="Pfam" id="PF07859"/>
    </source>
</evidence>
<evidence type="ECO:0000313" key="3">
    <source>
        <dbReference type="EMBL" id="KAF2273729.1"/>
    </source>
</evidence>
<dbReference type="Proteomes" id="UP000800097">
    <property type="component" value="Unassembled WGS sequence"/>
</dbReference>
<reference evidence="3" key="1">
    <citation type="journal article" date="2020" name="Stud. Mycol.">
        <title>101 Dothideomycetes genomes: a test case for predicting lifestyles and emergence of pathogens.</title>
        <authorList>
            <person name="Haridas S."/>
            <person name="Albert R."/>
            <person name="Binder M."/>
            <person name="Bloem J."/>
            <person name="Labutti K."/>
            <person name="Salamov A."/>
            <person name="Andreopoulos B."/>
            <person name="Baker S."/>
            <person name="Barry K."/>
            <person name="Bills G."/>
            <person name="Bluhm B."/>
            <person name="Cannon C."/>
            <person name="Castanera R."/>
            <person name="Culley D."/>
            <person name="Daum C."/>
            <person name="Ezra D."/>
            <person name="Gonzalez J."/>
            <person name="Henrissat B."/>
            <person name="Kuo A."/>
            <person name="Liang C."/>
            <person name="Lipzen A."/>
            <person name="Lutzoni F."/>
            <person name="Magnuson J."/>
            <person name="Mondo S."/>
            <person name="Nolan M."/>
            <person name="Ohm R."/>
            <person name="Pangilinan J."/>
            <person name="Park H.-J."/>
            <person name="Ramirez L."/>
            <person name="Alfaro M."/>
            <person name="Sun H."/>
            <person name="Tritt A."/>
            <person name="Yoshinaga Y."/>
            <person name="Zwiers L.-H."/>
            <person name="Turgeon B."/>
            <person name="Goodwin S."/>
            <person name="Spatafora J."/>
            <person name="Crous P."/>
            <person name="Grigoriev I."/>
        </authorList>
    </citation>
    <scope>NUCLEOTIDE SEQUENCE</scope>
    <source>
        <strain evidence="3">CBS 379.55</strain>
    </source>
</reference>
<dbReference type="InterPro" id="IPR013094">
    <property type="entry name" value="AB_hydrolase_3"/>
</dbReference>
<keyword evidence="4" id="KW-1185">Reference proteome</keyword>
<feature type="region of interest" description="Disordered" evidence="1">
    <location>
        <begin position="170"/>
        <end position="206"/>
    </location>
</feature>
<feature type="compositionally biased region" description="Basic residues" evidence="1">
    <location>
        <begin position="176"/>
        <end position="194"/>
    </location>
</feature>
<dbReference type="SUPFAM" id="SSF53474">
    <property type="entry name" value="alpha/beta-Hydrolases"/>
    <property type="match status" value="1"/>
</dbReference>
<dbReference type="RefSeq" id="XP_033651268.1">
    <property type="nucleotide sequence ID" value="XM_033798972.1"/>
</dbReference>
<dbReference type="PANTHER" id="PTHR23024:SF24">
    <property type="entry name" value="ALPHA_BETA HYDROLASE FOLD-3 DOMAIN-CONTAINING PROTEIN"/>
    <property type="match status" value="1"/>
</dbReference>
<keyword evidence="3" id="KW-0378">Hydrolase</keyword>